<dbReference type="EMBL" id="JBHSNC010000001">
    <property type="protein sequence ID" value="MFC5527936.1"/>
    <property type="molecule type" value="Genomic_DNA"/>
</dbReference>
<dbReference type="Pfam" id="PF02557">
    <property type="entry name" value="VanY"/>
    <property type="match status" value="1"/>
</dbReference>
<organism evidence="2 3">
    <name type="scientific">Cohnella yongneupensis</name>
    <dbReference type="NCBI Taxonomy" id="425006"/>
    <lineage>
        <taxon>Bacteria</taxon>
        <taxon>Bacillati</taxon>
        <taxon>Bacillota</taxon>
        <taxon>Bacilli</taxon>
        <taxon>Bacillales</taxon>
        <taxon>Paenibacillaceae</taxon>
        <taxon>Cohnella</taxon>
    </lineage>
</organism>
<comment type="caution">
    <text evidence="2">The sequence shown here is derived from an EMBL/GenBank/DDBJ whole genome shotgun (WGS) entry which is preliminary data.</text>
</comment>
<dbReference type="RefSeq" id="WP_378109740.1">
    <property type="nucleotide sequence ID" value="NZ_JBHSNC010000001.1"/>
</dbReference>
<dbReference type="PANTHER" id="PTHR34385">
    <property type="entry name" value="D-ALANYL-D-ALANINE CARBOXYPEPTIDASE"/>
    <property type="match status" value="1"/>
</dbReference>
<proteinExistence type="predicted"/>
<dbReference type="InterPro" id="IPR009045">
    <property type="entry name" value="Zn_M74/Hedgehog-like"/>
</dbReference>
<evidence type="ECO:0000313" key="3">
    <source>
        <dbReference type="Proteomes" id="UP001596108"/>
    </source>
</evidence>
<evidence type="ECO:0000259" key="1">
    <source>
        <dbReference type="Pfam" id="PF02557"/>
    </source>
</evidence>
<evidence type="ECO:0000313" key="2">
    <source>
        <dbReference type="EMBL" id="MFC5527936.1"/>
    </source>
</evidence>
<protein>
    <submittedName>
        <fullName evidence="2">D-alanyl-D-alanine carboxypeptidase family protein</fullName>
    </submittedName>
</protein>
<keyword evidence="3" id="KW-1185">Reference proteome</keyword>
<dbReference type="CDD" id="cd14852">
    <property type="entry name" value="LD-carboxypeptidase"/>
    <property type="match status" value="1"/>
</dbReference>
<keyword evidence="2" id="KW-0121">Carboxypeptidase</keyword>
<gene>
    <name evidence="2" type="ORF">ACFPQ4_00475</name>
</gene>
<dbReference type="InterPro" id="IPR052179">
    <property type="entry name" value="DD-CPase-like"/>
</dbReference>
<dbReference type="InterPro" id="IPR058193">
    <property type="entry name" value="VanY/YodJ_core_dom"/>
</dbReference>
<dbReference type="Gene3D" id="3.30.1380.10">
    <property type="match status" value="1"/>
</dbReference>
<keyword evidence="2" id="KW-0645">Protease</keyword>
<sequence>MKKRLFALATLLILTGCRIQGLDNEQNDPIVTGEQDKVEAPAQTPVQTPAQTPVEVGFSIHVKKEQIHEGNLLLVNRVHAVPPEQGGEPAVNLFEHKELTKGFGLLDDSVRLSPDMTQKFTEMVSAAAKDGVDHFLISSGYRDEDEQNELYEQMGAERAMPAGHSEHNLGLSLDIGSSLTEMNQAPEGKWLADNAWKFGFVLRYPKDKTAVTGIMYEPWHFRYVGLPHSAVMQEKNLTLEQYLADLKKHSILTKFGGQTYEIFYFPISENENIRVPVSGSYEISGNNEDGVIVTVDTGPEGEDRP</sequence>
<dbReference type="Gene3D" id="3.30.200.180">
    <property type="match status" value="1"/>
</dbReference>
<dbReference type="InterPro" id="IPR003709">
    <property type="entry name" value="VanY-like_core_dom"/>
</dbReference>
<dbReference type="PROSITE" id="PS51257">
    <property type="entry name" value="PROKAR_LIPOPROTEIN"/>
    <property type="match status" value="1"/>
</dbReference>
<reference evidence="3" key="1">
    <citation type="journal article" date="2019" name="Int. J. Syst. Evol. Microbiol.">
        <title>The Global Catalogue of Microorganisms (GCM) 10K type strain sequencing project: providing services to taxonomists for standard genome sequencing and annotation.</title>
        <authorList>
            <consortium name="The Broad Institute Genomics Platform"/>
            <consortium name="The Broad Institute Genome Sequencing Center for Infectious Disease"/>
            <person name="Wu L."/>
            <person name="Ma J."/>
        </authorList>
    </citation>
    <scope>NUCLEOTIDE SEQUENCE [LARGE SCALE GENOMIC DNA]</scope>
    <source>
        <strain evidence="3">CGMCC 1.18578</strain>
    </source>
</reference>
<keyword evidence="2" id="KW-0378">Hydrolase</keyword>
<dbReference type="PANTHER" id="PTHR34385:SF1">
    <property type="entry name" value="PEPTIDOGLYCAN L-ALANYL-D-GLUTAMATE ENDOPEPTIDASE CWLK"/>
    <property type="match status" value="1"/>
</dbReference>
<dbReference type="GO" id="GO:0004180">
    <property type="term" value="F:carboxypeptidase activity"/>
    <property type="evidence" value="ECO:0007669"/>
    <property type="project" value="UniProtKB-KW"/>
</dbReference>
<name>A0ABW0QTS6_9BACL</name>
<dbReference type="Proteomes" id="UP001596108">
    <property type="component" value="Unassembled WGS sequence"/>
</dbReference>
<accession>A0ABW0QTS6</accession>
<feature type="domain" description="D-alanyl-D-alanine carboxypeptidase-like core" evidence="1">
    <location>
        <begin position="111"/>
        <end position="225"/>
    </location>
</feature>
<dbReference type="SUPFAM" id="SSF55166">
    <property type="entry name" value="Hedgehog/DD-peptidase"/>
    <property type="match status" value="1"/>
</dbReference>